<dbReference type="InterPro" id="IPR001482">
    <property type="entry name" value="T2SS/T4SS_dom"/>
</dbReference>
<dbReference type="KEGG" id="xtw:AB672_05450"/>
<organism evidence="3 5">
    <name type="scientific">Xylella taiwanensis</name>
    <dbReference type="NCBI Taxonomy" id="1444770"/>
    <lineage>
        <taxon>Bacteria</taxon>
        <taxon>Pseudomonadati</taxon>
        <taxon>Pseudomonadota</taxon>
        <taxon>Gammaproteobacteria</taxon>
        <taxon>Lysobacterales</taxon>
        <taxon>Lysobacteraceae</taxon>
        <taxon>Xylella</taxon>
    </lineage>
</organism>
<evidence type="ECO:0000313" key="5">
    <source>
        <dbReference type="Proteomes" id="UP000020406"/>
    </source>
</evidence>
<dbReference type="PANTHER" id="PTHR30486">
    <property type="entry name" value="TWITCHING MOTILITY PROTEIN PILT"/>
    <property type="match status" value="1"/>
</dbReference>
<dbReference type="AlphaFoldDB" id="Z9JI39"/>
<comment type="caution">
    <text evidence="3">The sequence shown here is derived from an EMBL/GenBank/DDBJ whole genome shotgun (WGS) entry which is preliminary data.</text>
</comment>
<reference evidence="4" key="2">
    <citation type="submission" date="2021-11" db="EMBL/GenBank/DDBJ databases">
        <title>Genome sequence of Xylella taiwanensis PLS432.</title>
        <authorList>
            <person name="Weng L.-W."/>
            <person name="Su C.-C."/>
            <person name="Tsai C.-W."/>
            <person name="Kuo C.-H."/>
        </authorList>
    </citation>
    <scope>NUCLEOTIDE SEQUENCE</scope>
    <source>
        <strain evidence="4">PLS432</strain>
    </source>
</reference>
<dbReference type="Gene3D" id="3.40.50.300">
    <property type="entry name" value="P-loop containing nucleotide triphosphate hydrolases"/>
    <property type="match status" value="1"/>
</dbReference>
<gene>
    <name evidence="3" type="ORF">AF72_10520</name>
    <name evidence="4" type="ORF">LPH55_10295</name>
</gene>
<evidence type="ECO:0000259" key="2">
    <source>
        <dbReference type="Pfam" id="PF00437"/>
    </source>
</evidence>
<dbReference type="OrthoDB" id="9804785at2"/>
<accession>Z9JI39</accession>
<proteinExistence type="inferred from homology"/>
<dbReference type="STRING" id="1444770.AF72_10520"/>
<dbReference type="InterPro" id="IPR006321">
    <property type="entry name" value="PilT/PilU"/>
</dbReference>
<dbReference type="InterPro" id="IPR027417">
    <property type="entry name" value="P-loop_NTPase"/>
</dbReference>
<dbReference type="SUPFAM" id="SSF52540">
    <property type="entry name" value="P-loop containing nucleoside triphosphate hydrolases"/>
    <property type="match status" value="1"/>
</dbReference>
<sequence>MTTIDFTSLLKLMAHQKASDLFITCGMPPSMKMHGNITPITQVPLTSDQSRDMVFNVMTQAQREEFEKTHECNFAIDITNIGRFRVNAFYQRSQIGMVLRRIEMSIPTFEKLTLPHVIKNLVMAKRGIIIIAGATGSGKSTSMASMVNYRNQNSTGHIITIEDPIEFMHKHENCIITQREIGTDTDSWENALKNTLRQAPDVIMIGEVRTQKTMDHAISFAETGHLVMCTLHANNANQAIDRVINFFPEDRRGQLLMDLSLNLKGIIAQQLIQTPDGKGRCLAVEILLGTPLVQDYIRAGEIHKLKEIMQSSTNLGMKTFDQSLVELYQAGAISHADALRYADSQNEVRLRIKLSEGKDAKTLEQGFDGIEIAEVS</sequence>
<feature type="domain" description="Bacterial type II secretion system protein E" evidence="2">
    <location>
        <begin position="73"/>
        <end position="275"/>
    </location>
</feature>
<name>Z9JI39_9GAMM</name>
<dbReference type="PATRIC" id="fig|1444770.3.peg.2497"/>
<evidence type="ECO:0000256" key="1">
    <source>
        <dbReference type="ARBA" id="ARBA00006611"/>
    </source>
</evidence>
<reference evidence="3 5" key="1">
    <citation type="journal article" date="2014" name="Genome Announc.">
        <title>Draft Genome Sequence of Xylella fastidiosa Pear Leaf Scorch Strain in Taiwan.</title>
        <authorList>
            <person name="Su C.C."/>
            <person name="Deng W.L."/>
            <person name="Jan F.J."/>
            <person name="Chang C.J."/>
            <person name="Huang H."/>
            <person name="Chen J."/>
        </authorList>
    </citation>
    <scope>NUCLEOTIDE SEQUENCE [LARGE SCALE GENOMIC DNA]</scope>
    <source>
        <strain evidence="3 5">PLS229</strain>
    </source>
</reference>
<dbReference type="GO" id="GO:0005524">
    <property type="term" value="F:ATP binding"/>
    <property type="evidence" value="ECO:0007669"/>
    <property type="project" value="InterPro"/>
</dbReference>
<dbReference type="Pfam" id="PF00437">
    <property type="entry name" value="T2SSE"/>
    <property type="match status" value="1"/>
</dbReference>
<dbReference type="NCBIfam" id="TIGR01420">
    <property type="entry name" value="pilT_fam"/>
    <property type="match status" value="1"/>
</dbReference>
<dbReference type="Proteomes" id="UP001430701">
    <property type="component" value="Unassembled WGS sequence"/>
</dbReference>
<dbReference type="EMBL" id="JDSQ01000019">
    <property type="protein sequence ID" value="EWS77481.1"/>
    <property type="molecule type" value="Genomic_DNA"/>
</dbReference>
<comment type="similarity">
    <text evidence="1">Belongs to the GSP E family.</text>
</comment>
<dbReference type="CDD" id="cd01131">
    <property type="entry name" value="PilT"/>
    <property type="match status" value="1"/>
</dbReference>
<dbReference type="PANTHER" id="PTHR30486:SF12">
    <property type="entry name" value="TYPE IV PILUS ATPASE PILU"/>
    <property type="match status" value="1"/>
</dbReference>
<protein>
    <submittedName>
        <fullName evidence="4">PilT/PilU family type 4a pilus ATPase</fullName>
    </submittedName>
    <submittedName>
        <fullName evidence="3">Twitching motility protein PilT</fullName>
    </submittedName>
</protein>
<dbReference type="GeneID" id="68900728"/>
<dbReference type="EMBL" id="JAJPPU010000002">
    <property type="protein sequence ID" value="MCD8473834.1"/>
    <property type="molecule type" value="Genomic_DNA"/>
</dbReference>
<dbReference type="RefSeq" id="WP_038272110.1">
    <property type="nucleotide sequence ID" value="NZ_CP053627.1"/>
</dbReference>
<dbReference type="Proteomes" id="UP000020406">
    <property type="component" value="Unassembled WGS sequence"/>
</dbReference>
<dbReference type="Gene3D" id="3.30.450.90">
    <property type="match status" value="1"/>
</dbReference>
<keyword evidence="6" id="KW-1185">Reference proteome</keyword>
<dbReference type="GO" id="GO:0016887">
    <property type="term" value="F:ATP hydrolysis activity"/>
    <property type="evidence" value="ECO:0007669"/>
    <property type="project" value="InterPro"/>
</dbReference>
<dbReference type="eggNOG" id="COG5008">
    <property type="taxonomic scope" value="Bacteria"/>
</dbReference>
<dbReference type="InterPro" id="IPR050921">
    <property type="entry name" value="T4SS_GSP_E_ATPase"/>
</dbReference>
<evidence type="ECO:0000313" key="3">
    <source>
        <dbReference type="EMBL" id="EWS77481.1"/>
    </source>
</evidence>
<evidence type="ECO:0000313" key="4">
    <source>
        <dbReference type="EMBL" id="MCD8473834.1"/>
    </source>
</evidence>
<evidence type="ECO:0000313" key="6">
    <source>
        <dbReference type="Proteomes" id="UP001430701"/>
    </source>
</evidence>